<dbReference type="GO" id="GO:0016874">
    <property type="term" value="F:ligase activity"/>
    <property type="evidence" value="ECO:0007669"/>
    <property type="project" value="UniProtKB-KW"/>
</dbReference>
<evidence type="ECO:0000259" key="2">
    <source>
        <dbReference type="PROSITE" id="PS50975"/>
    </source>
</evidence>
<dbReference type="Pfam" id="PF18105">
    <property type="entry name" value="PGM1_C"/>
    <property type="match status" value="1"/>
</dbReference>
<protein>
    <submittedName>
        <fullName evidence="3">Peptide ligase PGM1-related protein</fullName>
    </submittedName>
</protein>
<name>A0ABV3K3N0_STRON</name>
<reference evidence="3 4" key="1">
    <citation type="submission" date="2024-06" db="EMBL/GenBank/DDBJ databases">
        <title>The Natural Products Discovery Center: Release of the First 8490 Sequenced Strains for Exploring Actinobacteria Biosynthetic Diversity.</title>
        <authorList>
            <person name="Kalkreuter E."/>
            <person name="Kautsar S.A."/>
            <person name="Yang D."/>
            <person name="Bader C.D."/>
            <person name="Teijaro C.N."/>
            <person name="Fluegel L."/>
            <person name="Davis C.M."/>
            <person name="Simpson J.R."/>
            <person name="Lauterbach L."/>
            <person name="Steele A.D."/>
            <person name="Gui C."/>
            <person name="Meng S."/>
            <person name="Li G."/>
            <person name="Viehrig K."/>
            <person name="Ye F."/>
            <person name="Su P."/>
            <person name="Kiefer A.F."/>
            <person name="Nichols A."/>
            <person name="Cepeda A.J."/>
            <person name="Yan W."/>
            <person name="Fan B."/>
            <person name="Jiang Y."/>
            <person name="Adhikari A."/>
            <person name="Zheng C.-J."/>
            <person name="Schuster L."/>
            <person name="Cowan T.M."/>
            <person name="Smanski M.J."/>
            <person name="Chevrette M.G."/>
            <person name="De Carvalho L.P.S."/>
            <person name="Shen B."/>
        </authorList>
    </citation>
    <scope>NUCLEOTIDE SEQUENCE [LARGE SCALE GENOMIC DNA]</scope>
    <source>
        <strain evidence="3 4">NPDC052347</strain>
    </source>
</reference>
<proteinExistence type="predicted"/>
<evidence type="ECO:0000313" key="4">
    <source>
        <dbReference type="Proteomes" id="UP001552594"/>
    </source>
</evidence>
<comment type="caution">
    <text evidence="3">The sequence shown here is derived from an EMBL/GenBank/DDBJ whole genome shotgun (WGS) entry which is preliminary data.</text>
</comment>
<feature type="domain" description="ATP-grasp" evidence="2">
    <location>
        <begin position="155"/>
        <end position="368"/>
    </location>
</feature>
<dbReference type="InterPro" id="IPR011761">
    <property type="entry name" value="ATP-grasp"/>
</dbReference>
<dbReference type="PROSITE" id="PS50975">
    <property type="entry name" value="ATP_GRASP"/>
    <property type="match status" value="1"/>
</dbReference>
<dbReference type="SUPFAM" id="SSF56059">
    <property type="entry name" value="Glutathione synthetase ATP-binding domain-like"/>
    <property type="match status" value="1"/>
</dbReference>
<dbReference type="InterPro" id="IPR041356">
    <property type="entry name" value="PGM1_C"/>
</dbReference>
<dbReference type="RefSeq" id="WP_109280099.1">
    <property type="nucleotide sequence ID" value="NZ_JBFAUK010000023.1"/>
</dbReference>
<keyword evidence="4" id="KW-1185">Reference proteome</keyword>
<gene>
    <name evidence="3" type="ORF">AB0L16_25175</name>
</gene>
<accession>A0ABV3K3N0</accession>
<keyword evidence="3" id="KW-0436">Ligase</keyword>
<evidence type="ECO:0000313" key="3">
    <source>
        <dbReference type="EMBL" id="MEV5509689.1"/>
    </source>
</evidence>
<organism evidence="3 4">
    <name type="scientific">Streptomyces orinoci</name>
    <name type="common">Streptoverticillium orinoci</name>
    <dbReference type="NCBI Taxonomy" id="67339"/>
    <lineage>
        <taxon>Bacteria</taxon>
        <taxon>Bacillati</taxon>
        <taxon>Actinomycetota</taxon>
        <taxon>Actinomycetes</taxon>
        <taxon>Kitasatosporales</taxon>
        <taxon>Streptomycetaceae</taxon>
        <taxon>Streptomyces</taxon>
    </lineage>
</organism>
<dbReference type="InterPro" id="IPR040754">
    <property type="entry name" value="PreAtp-grasp"/>
</dbReference>
<dbReference type="Proteomes" id="UP001552594">
    <property type="component" value="Unassembled WGS sequence"/>
</dbReference>
<keyword evidence="1" id="KW-0067">ATP-binding</keyword>
<evidence type="ECO:0000256" key="1">
    <source>
        <dbReference type="PROSITE-ProRule" id="PRU00409"/>
    </source>
</evidence>
<keyword evidence="1" id="KW-0547">Nucleotide-binding</keyword>
<sequence length="444" mass="46292">MTTLLIGNTRTREMVGDPAVPSPAERRAAACAAHRLLWWARDGDVLVLPTAPGEDFTEYVTARTGTRRATLTMLVPPPGRHGAGILSPDRLAGPGFRAALHRTLAGRVVRRVLPVCAEPAVARLAQDLGCAAALPGHAFHAQGGAALVNSKAAFRAIAAGTGIPLAPGTVANTEAEAVAAVTALLGEGHCAMLKREFAAGGQGNLIVAPRPGIRPLGASEVLVLPTGPDIEALLGERWPVLSNGHRNRLVVERYHPESTAVYAEFDIGSKAISLLGTGEMLMDPTVTGEITPALVLTPPQHRQLVADARRLCAVYQAMGYRGNISPDAIRTPAGELLFTEANGRLTGSTHLHTVIGTRLLGRGAHGRRVLAEDGGLPAPSFRAARDRLTAAGLDFDPATGTGTLLTGDHTPANGTVTHCVIAEDPDTARDIQRTLAALATGVRT</sequence>
<dbReference type="Pfam" id="PF18604">
    <property type="entry name" value="PreAtp-grasp"/>
    <property type="match status" value="1"/>
</dbReference>
<dbReference type="EMBL" id="JBFAUK010000023">
    <property type="protein sequence ID" value="MEV5509689.1"/>
    <property type="molecule type" value="Genomic_DNA"/>
</dbReference>